<dbReference type="EMBL" id="JBHLXE010000103">
    <property type="protein sequence ID" value="MFC0180513.1"/>
    <property type="molecule type" value="Genomic_DNA"/>
</dbReference>
<evidence type="ECO:0000313" key="6">
    <source>
        <dbReference type="EMBL" id="MFC0180513.1"/>
    </source>
</evidence>
<dbReference type="Pfam" id="PF01569">
    <property type="entry name" value="PAP2"/>
    <property type="match status" value="1"/>
</dbReference>
<evidence type="ECO:0000256" key="4">
    <source>
        <dbReference type="SAM" id="Phobius"/>
    </source>
</evidence>
<evidence type="ECO:0000256" key="1">
    <source>
        <dbReference type="ARBA" id="ARBA00012374"/>
    </source>
</evidence>
<evidence type="ECO:0000256" key="2">
    <source>
        <dbReference type="ARBA" id="ARBA00032707"/>
    </source>
</evidence>
<comment type="catalytic activity">
    <reaction evidence="3">
        <text>di-trans,octa-cis-undecaprenyl diphosphate + H2O = di-trans,octa-cis-undecaprenyl phosphate + phosphate + H(+)</text>
        <dbReference type="Rhea" id="RHEA:28094"/>
        <dbReference type="ChEBI" id="CHEBI:15377"/>
        <dbReference type="ChEBI" id="CHEBI:15378"/>
        <dbReference type="ChEBI" id="CHEBI:43474"/>
        <dbReference type="ChEBI" id="CHEBI:58405"/>
        <dbReference type="ChEBI" id="CHEBI:60392"/>
        <dbReference type="EC" id="3.6.1.27"/>
    </reaction>
</comment>
<dbReference type="PANTHER" id="PTHR14969:SF54">
    <property type="entry name" value="PHOSPHATIDYLGLYCEROPHOSPHATASE B"/>
    <property type="match status" value="1"/>
</dbReference>
<dbReference type="InterPro" id="IPR036938">
    <property type="entry name" value="PAP2/HPO_sf"/>
</dbReference>
<evidence type="ECO:0000256" key="3">
    <source>
        <dbReference type="ARBA" id="ARBA00047594"/>
    </source>
</evidence>
<dbReference type="InterPro" id="IPR000326">
    <property type="entry name" value="PAP2/HPO"/>
</dbReference>
<feature type="transmembrane region" description="Helical" evidence="4">
    <location>
        <begin position="184"/>
        <end position="203"/>
    </location>
</feature>
<sequence length="265" mass="30583">MRITHLMENRLYFSIIFTCIFITPLLAILFNLDFSYFVSEQGMYGKSPLKFNQYFLTFLFVMTETVSFPYGVLTGSLVVLTVGRMLFFNKKQIIGLFAIISLCILVGLSIKMGIKQLTSEPRPYLIWLSMIKDGMPFDLTSYYELTRSNKEEVLKHIIYQPALESWNIPPYLAEHWIIDKSYRFPSGHTFYATFFAFFSAYILPKKNYGFAFLLGAWAVIVMLSRLYLGMHIPIDLVGGVIIALLATTLAAILVKFFLFRPFFTL</sequence>
<dbReference type="RefSeq" id="WP_385877632.1">
    <property type="nucleotide sequence ID" value="NZ_JBHLXE010000103.1"/>
</dbReference>
<feature type="transmembrane region" description="Helical" evidence="4">
    <location>
        <begin position="54"/>
        <end position="81"/>
    </location>
</feature>
<keyword evidence="4" id="KW-0472">Membrane</keyword>
<evidence type="ECO:0000313" key="7">
    <source>
        <dbReference type="Proteomes" id="UP001589758"/>
    </source>
</evidence>
<comment type="caution">
    <text evidence="6">The sequence shown here is derived from an EMBL/GenBank/DDBJ whole genome shotgun (WGS) entry which is preliminary data.</text>
</comment>
<feature type="transmembrane region" description="Helical" evidence="4">
    <location>
        <begin position="12"/>
        <end position="34"/>
    </location>
</feature>
<dbReference type="SUPFAM" id="SSF48317">
    <property type="entry name" value="Acid phosphatase/Vanadium-dependent haloperoxidase"/>
    <property type="match status" value="1"/>
</dbReference>
<reference evidence="6 7" key="1">
    <citation type="submission" date="2024-09" db="EMBL/GenBank/DDBJ databases">
        <authorList>
            <person name="Sun Q."/>
            <person name="Mori K."/>
        </authorList>
    </citation>
    <scope>NUCLEOTIDE SEQUENCE [LARGE SCALE GENOMIC DNA]</scope>
    <source>
        <strain evidence="6 7">CCM 8545</strain>
    </source>
</reference>
<keyword evidence="4" id="KW-1133">Transmembrane helix</keyword>
<evidence type="ECO:0000259" key="5">
    <source>
        <dbReference type="SMART" id="SM00014"/>
    </source>
</evidence>
<feature type="transmembrane region" description="Helical" evidence="4">
    <location>
        <begin position="93"/>
        <end position="114"/>
    </location>
</feature>
<feature type="transmembrane region" description="Helical" evidence="4">
    <location>
        <begin position="236"/>
        <end position="258"/>
    </location>
</feature>
<keyword evidence="4" id="KW-0812">Transmembrane</keyword>
<gene>
    <name evidence="6" type="ORF">ACFFIT_10550</name>
</gene>
<keyword evidence="7" id="KW-1185">Reference proteome</keyword>
<dbReference type="EC" id="3.6.1.27" evidence="1"/>
<dbReference type="Gene3D" id="1.20.144.10">
    <property type="entry name" value="Phosphatidic acid phosphatase type 2/haloperoxidase"/>
    <property type="match status" value="1"/>
</dbReference>
<proteinExistence type="predicted"/>
<dbReference type="Proteomes" id="UP001589758">
    <property type="component" value="Unassembled WGS sequence"/>
</dbReference>
<feature type="transmembrane region" description="Helical" evidence="4">
    <location>
        <begin position="210"/>
        <end position="230"/>
    </location>
</feature>
<dbReference type="CDD" id="cd01610">
    <property type="entry name" value="PAP2_like"/>
    <property type="match status" value="1"/>
</dbReference>
<accession>A0ABV6CC20</accession>
<protein>
    <recommendedName>
        <fullName evidence="1">undecaprenyl-diphosphate phosphatase</fullName>
        <ecNumber evidence="1">3.6.1.27</ecNumber>
    </recommendedName>
    <alternativeName>
        <fullName evidence="2">Undecaprenyl pyrophosphate phosphatase</fullName>
    </alternativeName>
</protein>
<dbReference type="PANTHER" id="PTHR14969">
    <property type="entry name" value="SPHINGOSINE-1-PHOSPHATE PHOSPHOHYDROLASE"/>
    <property type="match status" value="1"/>
</dbReference>
<dbReference type="SMART" id="SM00014">
    <property type="entry name" value="acidPPc"/>
    <property type="match status" value="1"/>
</dbReference>
<name>A0ABV6CC20_9GAMM</name>
<feature type="domain" description="Phosphatidic acid phosphatase type 2/haloperoxidase" evidence="5">
    <location>
        <begin position="94"/>
        <end position="251"/>
    </location>
</feature>
<organism evidence="6 7">
    <name type="scientific">Thorsellia kenyensis</name>
    <dbReference type="NCBI Taxonomy" id="1549888"/>
    <lineage>
        <taxon>Bacteria</taxon>
        <taxon>Pseudomonadati</taxon>
        <taxon>Pseudomonadota</taxon>
        <taxon>Gammaproteobacteria</taxon>
        <taxon>Enterobacterales</taxon>
        <taxon>Thorselliaceae</taxon>
        <taxon>Thorsellia</taxon>
    </lineage>
</organism>